<feature type="compositionally biased region" description="Basic and acidic residues" evidence="3">
    <location>
        <begin position="27"/>
        <end position="41"/>
    </location>
</feature>
<dbReference type="GO" id="GO:0005096">
    <property type="term" value="F:GTPase activator activity"/>
    <property type="evidence" value="ECO:0007669"/>
    <property type="project" value="InterPro"/>
</dbReference>
<evidence type="ECO:0000256" key="3">
    <source>
        <dbReference type="SAM" id="MobiDB-lite"/>
    </source>
</evidence>
<dbReference type="InterPro" id="IPR027267">
    <property type="entry name" value="AH/BAR_dom_sf"/>
</dbReference>
<reference evidence="6" key="1">
    <citation type="submission" date="2011-02" db="EMBL/GenBank/DDBJ databases">
        <title>The Genome Sequence of Capsaspora owczarzaki ATCC 30864.</title>
        <authorList>
            <person name="Russ C."/>
            <person name="Cuomo C."/>
            <person name="Burger G."/>
            <person name="Gray M.W."/>
            <person name="Holland P.W.H."/>
            <person name="King N."/>
            <person name="Lang F.B.F."/>
            <person name="Roger A.J."/>
            <person name="Ruiz-Trillo I."/>
            <person name="Young S.K."/>
            <person name="Zeng Q."/>
            <person name="Gargeya S."/>
            <person name="Alvarado L."/>
            <person name="Berlin A."/>
            <person name="Chapman S.B."/>
            <person name="Chen Z."/>
            <person name="Freedman E."/>
            <person name="Gellesch M."/>
            <person name="Goldberg J."/>
            <person name="Griggs A."/>
            <person name="Gujja S."/>
            <person name="Heilman E."/>
            <person name="Heiman D."/>
            <person name="Howarth C."/>
            <person name="Mehta T."/>
            <person name="Neiman D."/>
            <person name="Pearson M."/>
            <person name="Roberts A."/>
            <person name="Saif S."/>
            <person name="Shea T."/>
            <person name="Shenoy N."/>
            <person name="Sisk P."/>
            <person name="Stolte C."/>
            <person name="Sykes S."/>
            <person name="White J."/>
            <person name="Yandava C."/>
            <person name="Haas B."/>
            <person name="Nusbaum C."/>
            <person name="Birren B."/>
        </authorList>
    </citation>
    <scope>NUCLEOTIDE SEQUENCE</scope>
    <source>
        <strain evidence="6">ATCC 30864</strain>
    </source>
</reference>
<evidence type="ECO:0000259" key="4">
    <source>
        <dbReference type="PROSITE" id="PS50003"/>
    </source>
</evidence>
<accession>A0A0D2U4T4</accession>
<feature type="region of interest" description="Disordered" evidence="3">
    <location>
        <begin position="719"/>
        <end position="738"/>
    </location>
</feature>
<dbReference type="OrthoDB" id="10070851at2759"/>
<gene>
    <name evidence="5" type="ORF">CAOG_001494</name>
</gene>
<feature type="domain" description="PH" evidence="4">
    <location>
        <begin position="573"/>
        <end position="672"/>
    </location>
</feature>
<feature type="compositionally biased region" description="Acidic residues" evidence="3">
    <location>
        <begin position="1"/>
        <end position="10"/>
    </location>
</feature>
<dbReference type="Proteomes" id="UP000008743">
    <property type="component" value="Unassembled WGS sequence"/>
</dbReference>
<feature type="region of interest" description="Disordered" evidence="3">
    <location>
        <begin position="792"/>
        <end position="812"/>
    </location>
</feature>
<feature type="region of interest" description="Disordered" evidence="3">
    <location>
        <begin position="751"/>
        <end position="780"/>
    </location>
</feature>
<name>A0A0D2U4T4_CAPO3</name>
<feature type="region of interest" description="Disordered" evidence="3">
    <location>
        <begin position="1"/>
        <end position="41"/>
    </location>
</feature>
<dbReference type="SUPFAM" id="SSF50729">
    <property type="entry name" value="PH domain-like"/>
    <property type="match status" value="1"/>
</dbReference>
<dbReference type="STRING" id="595528.A0A0D2U4T4"/>
<keyword evidence="2" id="KW-0862">Zinc</keyword>
<dbReference type="SMART" id="SM00233">
    <property type="entry name" value="PH"/>
    <property type="match status" value="1"/>
</dbReference>
<dbReference type="PANTHER" id="PTHR23180:SF160">
    <property type="entry name" value="ADP-RIBOSYLATION FACTOR GTPASE-ACTIVATING PROTEIN EFFECTOR PROTEIN 1"/>
    <property type="match status" value="1"/>
</dbReference>
<feature type="compositionally biased region" description="Low complexity" evidence="3">
    <location>
        <begin position="719"/>
        <end position="729"/>
    </location>
</feature>
<dbReference type="EMBL" id="KE346361">
    <property type="protein sequence ID" value="KJE90146.1"/>
    <property type="molecule type" value="Genomic_DNA"/>
</dbReference>
<dbReference type="InterPro" id="IPR045258">
    <property type="entry name" value="ACAP1/2/3-like"/>
</dbReference>
<feature type="compositionally biased region" description="Low complexity" evidence="3">
    <location>
        <begin position="155"/>
        <end position="176"/>
    </location>
</feature>
<dbReference type="eggNOG" id="KOG0521">
    <property type="taxonomic scope" value="Eukaryota"/>
</dbReference>
<dbReference type="InParanoid" id="A0A0D2U4T4"/>
<evidence type="ECO:0000313" key="5">
    <source>
        <dbReference type="EMBL" id="KJE90146.1"/>
    </source>
</evidence>
<dbReference type="CDD" id="cd00934">
    <property type="entry name" value="PTB"/>
    <property type="match status" value="1"/>
</dbReference>
<dbReference type="InterPro" id="IPR004148">
    <property type="entry name" value="BAR_dom"/>
</dbReference>
<evidence type="ECO:0000256" key="1">
    <source>
        <dbReference type="ARBA" id="ARBA00022723"/>
    </source>
</evidence>
<dbReference type="GO" id="GO:0046872">
    <property type="term" value="F:metal ion binding"/>
    <property type="evidence" value="ECO:0007669"/>
    <property type="project" value="UniProtKB-KW"/>
</dbReference>
<dbReference type="PhylomeDB" id="A0A0D2U4T4"/>
<dbReference type="InterPro" id="IPR011993">
    <property type="entry name" value="PH-like_dom_sf"/>
</dbReference>
<evidence type="ECO:0000313" key="6">
    <source>
        <dbReference type="Proteomes" id="UP000008743"/>
    </source>
</evidence>
<keyword evidence="1" id="KW-0479">Metal-binding</keyword>
<feature type="region of interest" description="Disordered" evidence="3">
    <location>
        <begin position="112"/>
        <end position="188"/>
    </location>
</feature>
<dbReference type="PROSITE" id="PS50003">
    <property type="entry name" value="PH_DOMAIN"/>
    <property type="match status" value="1"/>
</dbReference>
<dbReference type="GO" id="GO:0005737">
    <property type="term" value="C:cytoplasm"/>
    <property type="evidence" value="ECO:0007669"/>
    <property type="project" value="InterPro"/>
</dbReference>
<dbReference type="PANTHER" id="PTHR23180">
    <property type="entry name" value="CENTAURIN/ARF"/>
    <property type="match status" value="1"/>
</dbReference>
<feature type="region of interest" description="Disordered" evidence="3">
    <location>
        <begin position="692"/>
        <end position="711"/>
    </location>
</feature>
<feature type="compositionally biased region" description="Polar residues" evidence="3">
    <location>
        <begin position="1007"/>
        <end position="1017"/>
    </location>
</feature>
<feature type="compositionally biased region" description="Pro residues" evidence="3">
    <location>
        <begin position="796"/>
        <end position="811"/>
    </location>
</feature>
<evidence type="ECO:0000256" key="2">
    <source>
        <dbReference type="ARBA" id="ARBA00022833"/>
    </source>
</evidence>
<feature type="region of interest" description="Disordered" evidence="3">
    <location>
        <begin position="226"/>
        <end position="262"/>
    </location>
</feature>
<feature type="compositionally biased region" description="Low complexity" evidence="3">
    <location>
        <begin position="753"/>
        <end position="775"/>
    </location>
</feature>
<organism evidence="5 6">
    <name type="scientific">Capsaspora owczarzaki (strain ATCC 30864)</name>
    <dbReference type="NCBI Taxonomy" id="595528"/>
    <lineage>
        <taxon>Eukaryota</taxon>
        <taxon>Filasterea</taxon>
        <taxon>Capsaspora</taxon>
    </lineage>
</organism>
<dbReference type="AlphaFoldDB" id="A0A0D2U4T4"/>
<dbReference type="SUPFAM" id="SSF103657">
    <property type="entry name" value="BAR/IMD domain-like"/>
    <property type="match status" value="1"/>
</dbReference>
<dbReference type="Gene3D" id="1.20.1270.60">
    <property type="entry name" value="Arfaptin homology (AH) domain/BAR domain"/>
    <property type="match status" value="1"/>
</dbReference>
<dbReference type="InterPro" id="IPR001849">
    <property type="entry name" value="PH_domain"/>
</dbReference>
<dbReference type="Pfam" id="PF00169">
    <property type="entry name" value="PH"/>
    <property type="match status" value="1"/>
</dbReference>
<protein>
    <recommendedName>
        <fullName evidence="4">PH domain-containing protein</fullName>
    </recommendedName>
</protein>
<sequence>MDSAAADDPETTAASHSADDADPDAAFMHHSDHHDDHHHHQDQLLLLDVPPVELDALSFDGDDNDEPAAVQLMIGAVVPHMSGPAATTLGGSSDSLNSSNFVTSNGLLQGHSGTAVDAPSEADADADAASASASASASAARETQPTAAWENKDVSASIAVPASATTSSSKSSDATSLNNSGAPQANVLVPEPAPAASTTTFVSIASELTPSGADSLEQTDADEALADGIRNPPNSTARPSSHDVRTAASQEPTPLADGSAPALARSPTLLDCVHTSPKLLQTFHSYSKEAAATGHYASMLIGEGNRLHKAVELSSKAMHNVAQQLGAFPKLSAESLIHSPAPPARQTAIPSPQAPYDVQIAGSGVATERDLSFESAMAKFSNIMHEIHSWQELHQGQLSSVLMQPLQRLMQDQLKSVKVASAKLEEAAAEHESACQRYARMSKRKETEKARFEANAELYAARKKFHVASLEYYVAMRRFQHERKAALLEPMLAFMHAQASYFQMGANYFQNQVRPFLQTLNTELAESREFATKDLQRLPGLVEHIEQEYAAKYNPDADPDDPFADYLPANLSLITKTGYLMLRTNKIGKNGRRWDRVWFDVVDHQLVFSDDNNVVHVATHLHNATATVHDLDDRRFAFSVTSPAIAKHPLVLQAENERDRDEWMAVIKNVAEAAEFDTLAEKVPTGDLIAVDGDEVEDSPSVSRQPSSVDLLEGVNDTEATTGSSAATPSPAPSKPRTNWLLSRLESSPSIFTSKPASATAPSTATSSPSAPSTPMFFASDSAPDLTAAEISPAKQAPPPQEPQPPQPPASPLATALAVLEALPSPAPAHIPVLDESGEMQFVIEKRTFDVIYWGCADIVPPEAPATVEGPRSHLDAVKLLVPRAITSLFSKIKSRRATVVIGARQFEVFEQGTLILSADLHKVSLVGVDPGYKKQFFVNVLQSAPLHYMTLVFEPDNLTILNTMMQIFTSYFAIAYRLRTQPGGHSTGGRGRASQSGLVPDMSSGRPASSSQQPPSTLRAGAPQPAIGQRSGTSGAFTPVRPAASASSSELPTPAVAGDGLASAPAP</sequence>
<dbReference type="RefSeq" id="XP_004364362.1">
    <property type="nucleotide sequence ID" value="XM_004364305.2"/>
</dbReference>
<feature type="compositionally biased region" description="Low complexity" evidence="3">
    <location>
        <begin position="127"/>
        <end position="140"/>
    </location>
</feature>
<dbReference type="Gene3D" id="2.30.29.30">
    <property type="entry name" value="Pleckstrin-homology domain (PH domain)/Phosphotyrosine-binding domain (PTB)"/>
    <property type="match status" value="1"/>
</dbReference>
<proteinExistence type="predicted"/>
<keyword evidence="6" id="KW-1185">Reference proteome</keyword>
<feature type="region of interest" description="Disordered" evidence="3">
    <location>
        <begin position="984"/>
        <end position="1068"/>
    </location>
</feature>
<dbReference type="Pfam" id="PF16746">
    <property type="entry name" value="BAR_3"/>
    <property type="match status" value="1"/>
</dbReference>